<comment type="caution">
    <text evidence="3">The sequence shown here is derived from an EMBL/GenBank/DDBJ whole genome shotgun (WGS) entry which is preliminary data.</text>
</comment>
<proteinExistence type="predicted"/>
<evidence type="ECO:0000259" key="1">
    <source>
        <dbReference type="Pfam" id="PF20744"/>
    </source>
</evidence>
<dbReference type="RefSeq" id="WP_249244157.1">
    <property type="nucleotide sequence ID" value="NZ_JAKPBZ010000108.1"/>
</dbReference>
<keyword evidence="4" id="KW-1185">Reference proteome</keyword>
<sequence length="623" mass="65433">MSWYRIGTITATNGSKIITGAGTAWTNPLNGVSAGRMLLLPAAGTVQLYEIASVQSDTQLTLVDNFTGTTGAGKAYAIPTSPSVSIEQFAHEFAATLAYYQQQLQGWQSILTGSGDVTLTAPDGQVVTVKSQSAIAAAVNDAMKKSANLSDLADAAESRANLGLGDSSISRYRGALGTTDLNTLTGSSAGFWRQVLTGNATLARNYPVTQAGLLTIETSIAGSAETCMQTYKPYNSAFKYYRIYNGNTWTNWFTDWSTGNLPNPMTLDTNQVVTSYKIVSYDGAGVILRPATTGAACFIRGQTEAGVNTWWVGRGSNTTQDATFLNNIGGAYIRLLANGNIELNTSNTVTINGVAILKTGDYGLGGIVASSSNFSTIPANPVGQWFKSAASNTGFPTSDVAWCGLTLPYDINAGSAFAILAATQLSAVRMQVHVRRNAGNLGWLNVLLSNQYTVDANGFYKSASPIIRLANSAENMTGDFLDGFTAAGVGAVNDEAGGVTAERLDTGVYLITGALGLAESGWTIEIPQDVNGNRLVFVTTETAENGNITVLVSRRKFDVETGNVIAGDAMNIPAGRWIDMRLSMPAAAEPVQFAIDESTDTSADVASVATDMESSAAESEPGI</sequence>
<dbReference type="Gene3D" id="6.20.80.10">
    <property type="match status" value="1"/>
</dbReference>
<protein>
    <recommendedName>
        <fullName evidence="5">Phage tail protein</fullName>
    </recommendedName>
</protein>
<accession>A0ABT0MSD0</accession>
<evidence type="ECO:0000259" key="2">
    <source>
        <dbReference type="Pfam" id="PF25670"/>
    </source>
</evidence>
<name>A0ABT0MSD0_9GAMM</name>
<evidence type="ECO:0008006" key="5">
    <source>
        <dbReference type="Google" id="ProtNLM"/>
    </source>
</evidence>
<evidence type="ECO:0000313" key="4">
    <source>
        <dbReference type="Proteomes" id="UP001203069"/>
    </source>
</evidence>
<dbReference type="EMBL" id="JAKPBZ010000108">
    <property type="protein sequence ID" value="MCL2892462.1"/>
    <property type="molecule type" value="Genomic_DNA"/>
</dbReference>
<dbReference type="Pfam" id="PF25670">
    <property type="entry name" value="Phage_tail_C_2"/>
    <property type="match status" value="1"/>
</dbReference>
<feature type="domain" description="Tail fibre protein gp37 trimerization region" evidence="1">
    <location>
        <begin position="286"/>
        <end position="350"/>
    </location>
</feature>
<dbReference type="CDD" id="cd19958">
    <property type="entry name" value="pyocin_knob"/>
    <property type="match status" value="1"/>
</dbReference>
<dbReference type="Pfam" id="PF20744">
    <property type="entry name" value="gp37_trimer"/>
    <property type="match status" value="1"/>
</dbReference>
<reference evidence="3 4" key="1">
    <citation type="submission" date="2022-02" db="EMBL/GenBank/DDBJ databases">
        <title>Description of Brenneria tiliae sp. nov. isolated from symptomatic Tilia x moltkei and Tilia x europaea trees in the UK.</title>
        <authorList>
            <person name="Kile H."/>
        </authorList>
    </citation>
    <scope>NUCLEOTIDE SEQUENCE [LARGE SCALE GENOMIC DNA]</scope>
    <source>
        <strain evidence="3 4">MC1SB4.1</strain>
    </source>
</reference>
<organism evidence="3 4">
    <name type="scientific">Brenneria tiliae</name>
    <dbReference type="NCBI Taxonomy" id="2914984"/>
    <lineage>
        <taxon>Bacteria</taxon>
        <taxon>Pseudomonadati</taxon>
        <taxon>Pseudomonadota</taxon>
        <taxon>Gammaproteobacteria</taxon>
        <taxon>Enterobacterales</taxon>
        <taxon>Pectobacteriaceae</taxon>
        <taxon>Brenneria</taxon>
    </lineage>
</organism>
<gene>
    <name evidence="3" type="ORF">MFP26_07105</name>
</gene>
<dbReference type="InterPro" id="IPR048388">
    <property type="entry name" value="Gp37_trimer"/>
</dbReference>
<dbReference type="Proteomes" id="UP001203069">
    <property type="component" value="Unassembled WGS sequence"/>
</dbReference>
<evidence type="ECO:0000313" key="3">
    <source>
        <dbReference type="EMBL" id="MCL2892462.1"/>
    </source>
</evidence>
<dbReference type="InterPro" id="IPR058008">
    <property type="entry name" value="Gp26_C"/>
</dbReference>
<feature type="domain" description="Phage tail protein C-terminal" evidence="2">
    <location>
        <begin position="452"/>
        <end position="586"/>
    </location>
</feature>